<dbReference type="EMBL" id="OCMF01000004">
    <property type="protein sequence ID" value="SOC81069.1"/>
    <property type="molecule type" value="Genomic_DNA"/>
</dbReference>
<evidence type="ECO:0000256" key="1">
    <source>
        <dbReference type="SAM" id="Phobius"/>
    </source>
</evidence>
<feature type="transmembrane region" description="Helical" evidence="1">
    <location>
        <begin position="64"/>
        <end position="85"/>
    </location>
</feature>
<feature type="transmembrane region" description="Helical" evidence="1">
    <location>
        <begin position="26"/>
        <end position="44"/>
    </location>
</feature>
<dbReference type="Pfam" id="PF13239">
    <property type="entry name" value="2TM"/>
    <property type="match status" value="1"/>
</dbReference>
<dbReference type="InterPro" id="IPR025698">
    <property type="entry name" value="2TM_dom"/>
</dbReference>
<dbReference type="AlphaFoldDB" id="A0A285X9G6"/>
<evidence type="ECO:0000313" key="4">
    <source>
        <dbReference type="Proteomes" id="UP000219193"/>
    </source>
</evidence>
<proteinExistence type="predicted"/>
<sequence length="107" mass="12528">MELNTPLYKEDPEYRRAVKRVKALKGFYGHLAGYLIVNLVILIVSTREEGLLEGLQDLSNYFTAFFWGIGLLAHAAAVFMPNILFGREWEERKIKEFMEKEKQNSWE</sequence>
<protein>
    <submittedName>
        <fullName evidence="3">2TM domain-containing protein</fullName>
    </submittedName>
</protein>
<gene>
    <name evidence="3" type="ORF">SAMN06296241_2641</name>
</gene>
<reference evidence="4" key="1">
    <citation type="submission" date="2017-09" db="EMBL/GenBank/DDBJ databases">
        <authorList>
            <person name="Varghese N."/>
            <person name="Submissions S."/>
        </authorList>
    </citation>
    <scope>NUCLEOTIDE SEQUENCE [LARGE SCALE GENOMIC DNA]</scope>
    <source>
        <strain evidence="4">CGMCC 1.12641</strain>
    </source>
</reference>
<dbReference type="RefSeq" id="WP_097056852.1">
    <property type="nucleotide sequence ID" value="NZ_OCMF01000004.1"/>
</dbReference>
<accession>A0A285X9G6</accession>
<evidence type="ECO:0000313" key="3">
    <source>
        <dbReference type="EMBL" id="SOC81069.1"/>
    </source>
</evidence>
<name>A0A285X9G6_9FLAO</name>
<dbReference type="Proteomes" id="UP000219193">
    <property type="component" value="Unassembled WGS sequence"/>
</dbReference>
<keyword evidence="4" id="KW-1185">Reference proteome</keyword>
<feature type="domain" description="2TM" evidence="2">
    <location>
        <begin position="15"/>
        <end position="99"/>
    </location>
</feature>
<evidence type="ECO:0000259" key="2">
    <source>
        <dbReference type="Pfam" id="PF13239"/>
    </source>
</evidence>
<keyword evidence="1" id="KW-0812">Transmembrane</keyword>
<dbReference type="OrthoDB" id="8965954at2"/>
<keyword evidence="1" id="KW-0472">Membrane</keyword>
<keyword evidence="1" id="KW-1133">Transmembrane helix</keyword>
<organism evidence="3 4">
    <name type="scientific">Salinimicrobium sediminis</name>
    <dbReference type="NCBI Taxonomy" id="1343891"/>
    <lineage>
        <taxon>Bacteria</taxon>
        <taxon>Pseudomonadati</taxon>
        <taxon>Bacteroidota</taxon>
        <taxon>Flavobacteriia</taxon>
        <taxon>Flavobacteriales</taxon>
        <taxon>Flavobacteriaceae</taxon>
        <taxon>Salinimicrobium</taxon>
    </lineage>
</organism>